<proteinExistence type="predicted"/>
<reference evidence="2 3" key="1">
    <citation type="journal article" date="2024" name="Ann. Entomol. Soc. Am.">
        <title>Genomic analyses of the southern and eastern yellowjacket wasps (Hymenoptera: Vespidae) reveal evolutionary signatures of social life.</title>
        <authorList>
            <person name="Catto M.A."/>
            <person name="Caine P.B."/>
            <person name="Orr S.E."/>
            <person name="Hunt B.G."/>
            <person name="Goodisman M.A.D."/>
        </authorList>
    </citation>
    <scope>NUCLEOTIDE SEQUENCE [LARGE SCALE GENOMIC DNA]</scope>
    <source>
        <strain evidence="2">232</strain>
        <tissue evidence="2">Head and thorax</tissue>
    </source>
</reference>
<gene>
    <name evidence="2" type="ORF">V1477_008344</name>
</gene>
<sequence length="155" mass="17508">MPLKKIVPPTAKGGNKFRCFIVDASMKVRTSNRRCGGRSTCDRSFCAVHRAKSTYCKETNEEKWEMNFEEVKEDEKEENDDEVEEEDEGTQLLEVKELFHDSVCSSEAFGKMEKGKSSSLVVVVDCCSADDGDRNDELRAGVSIMQERFYAIAPT</sequence>
<evidence type="ECO:0000256" key="1">
    <source>
        <dbReference type="SAM" id="MobiDB-lite"/>
    </source>
</evidence>
<dbReference type="AlphaFoldDB" id="A0ABD2CDG0"/>
<dbReference type="Proteomes" id="UP001607303">
    <property type="component" value="Unassembled WGS sequence"/>
</dbReference>
<comment type="caution">
    <text evidence="2">The sequence shown here is derived from an EMBL/GenBank/DDBJ whole genome shotgun (WGS) entry which is preliminary data.</text>
</comment>
<protein>
    <submittedName>
        <fullName evidence="2">Uncharacterized protein</fullName>
    </submittedName>
</protein>
<organism evidence="2 3">
    <name type="scientific">Vespula maculifrons</name>
    <name type="common">Eastern yellow jacket</name>
    <name type="synonym">Wasp</name>
    <dbReference type="NCBI Taxonomy" id="7453"/>
    <lineage>
        <taxon>Eukaryota</taxon>
        <taxon>Metazoa</taxon>
        <taxon>Ecdysozoa</taxon>
        <taxon>Arthropoda</taxon>
        <taxon>Hexapoda</taxon>
        <taxon>Insecta</taxon>
        <taxon>Pterygota</taxon>
        <taxon>Neoptera</taxon>
        <taxon>Endopterygota</taxon>
        <taxon>Hymenoptera</taxon>
        <taxon>Apocrita</taxon>
        <taxon>Aculeata</taxon>
        <taxon>Vespoidea</taxon>
        <taxon>Vespidae</taxon>
        <taxon>Vespinae</taxon>
        <taxon>Vespula</taxon>
    </lineage>
</organism>
<keyword evidence="3" id="KW-1185">Reference proteome</keyword>
<accession>A0ABD2CDG0</accession>
<evidence type="ECO:0000313" key="3">
    <source>
        <dbReference type="Proteomes" id="UP001607303"/>
    </source>
</evidence>
<evidence type="ECO:0000313" key="2">
    <source>
        <dbReference type="EMBL" id="KAL2742855.1"/>
    </source>
</evidence>
<feature type="compositionally biased region" description="Acidic residues" evidence="1">
    <location>
        <begin position="75"/>
        <end position="89"/>
    </location>
</feature>
<name>A0ABD2CDG0_VESMC</name>
<dbReference type="EMBL" id="JAYRBN010000056">
    <property type="protein sequence ID" value="KAL2742855.1"/>
    <property type="molecule type" value="Genomic_DNA"/>
</dbReference>
<feature type="region of interest" description="Disordered" evidence="1">
    <location>
        <begin position="70"/>
        <end position="91"/>
    </location>
</feature>